<dbReference type="AlphaFoldDB" id="A0A263CY49"/>
<dbReference type="Gene3D" id="3.40.50.12780">
    <property type="entry name" value="N-terminal domain of ligase-like"/>
    <property type="match status" value="1"/>
</dbReference>
<gene>
    <name evidence="7" type="ORF">CFN78_25850</name>
</gene>
<dbReference type="OrthoDB" id="9803968at2"/>
<dbReference type="SUPFAM" id="SSF56801">
    <property type="entry name" value="Acetyl-CoA synthetase-like"/>
    <property type="match status" value="1"/>
</dbReference>
<dbReference type="GO" id="GO:0016020">
    <property type="term" value="C:membrane"/>
    <property type="evidence" value="ECO:0007669"/>
    <property type="project" value="TreeGrafter"/>
</dbReference>
<protein>
    <recommendedName>
        <fullName evidence="5">Acyl-CoA synthetase</fullName>
    </recommendedName>
</protein>
<evidence type="ECO:0000259" key="6">
    <source>
        <dbReference type="Pfam" id="PF00501"/>
    </source>
</evidence>
<dbReference type="PROSITE" id="PS00455">
    <property type="entry name" value="AMP_BINDING"/>
    <property type="match status" value="1"/>
</dbReference>
<dbReference type="EMBL" id="NKYE01000021">
    <property type="protein sequence ID" value="OZM70347.1"/>
    <property type="molecule type" value="Genomic_DNA"/>
</dbReference>
<accession>A0A263CY49</accession>
<evidence type="ECO:0000256" key="3">
    <source>
        <dbReference type="ARBA" id="ARBA00022832"/>
    </source>
</evidence>
<dbReference type="PANTHER" id="PTHR43272:SF32">
    <property type="entry name" value="AMP-DEPENDENT SYNTHETASE_LIGASE DOMAIN-CONTAINING PROTEIN"/>
    <property type="match status" value="1"/>
</dbReference>
<keyword evidence="8" id="KW-1185">Reference proteome</keyword>
<comment type="similarity">
    <text evidence="1">Belongs to the ATP-dependent AMP-binding enzyme family.</text>
</comment>
<dbReference type="Proteomes" id="UP000242444">
    <property type="component" value="Unassembled WGS sequence"/>
</dbReference>
<evidence type="ECO:0000313" key="7">
    <source>
        <dbReference type="EMBL" id="OZM70347.1"/>
    </source>
</evidence>
<proteinExistence type="inferred from homology"/>
<evidence type="ECO:0000313" key="8">
    <source>
        <dbReference type="Proteomes" id="UP000242444"/>
    </source>
</evidence>
<evidence type="ECO:0000256" key="2">
    <source>
        <dbReference type="ARBA" id="ARBA00022598"/>
    </source>
</evidence>
<keyword evidence="3" id="KW-0276">Fatty acid metabolism</keyword>
<name>A0A263CY49_9PSEU</name>
<dbReference type="GO" id="GO:0004467">
    <property type="term" value="F:long-chain fatty acid-CoA ligase activity"/>
    <property type="evidence" value="ECO:0007669"/>
    <property type="project" value="TreeGrafter"/>
</dbReference>
<comment type="caution">
    <text evidence="7">The sequence shown here is derived from an EMBL/GenBank/DDBJ whole genome shotgun (WGS) entry which is preliminary data.</text>
</comment>
<dbReference type="InterPro" id="IPR000873">
    <property type="entry name" value="AMP-dep_synth/lig_dom"/>
</dbReference>
<feature type="domain" description="AMP-dependent synthetase/ligase" evidence="6">
    <location>
        <begin position="23"/>
        <end position="425"/>
    </location>
</feature>
<dbReference type="RefSeq" id="WP_094865642.1">
    <property type="nucleotide sequence ID" value="NZ_NKYE01000021.1"/>
</dbReference>
<dbReference type="Pfam" id="PF00501">
    <property type="entry name" value="AMP-binding"/>
    <property type="match status" value="1"/>
</dbReference>
<evidence type="ECO:0000256" key="4">
    <source>
        <dbReference type="ARBA" id="ARBA00023098"/>
    </source>
</evidence>
<evidence type="ECO:0000256" key="1">
    <source>
        <dbReference type="ARBA" id="ARBA00006432"/>
    </source>
</evidence>
<dbReference type="Pfam" id="PF23562">
    <property type="entry name" value="AMP-binding_C_3"/>
    <property type="match status" value="1"/>
</dbReference>
<dbReference type="InterPro" id="IPR020845">
    <property type="entry name" value="AMP-binding_CS"/>
</dbReference>
<organism evidence="7 8">
    <name type="scientific">Amycolatopsis antarctica</name>
    <dbReference type="NCBI Taxonomy" id="1854586"/>
    <lineage>
        <taxon>Bacteria</taxon>
        <taxon>Bacillati</taxon>
        <taxon>Actinomycetota</taxon>
        <taxon>Actinomycetes</taxon>
        <taxon>Pseudonocardiales</taxon>
        <taxon>Pseudonocardiaceae</taxon>
        <taxon>Amycolatopsis</taxon>
    </lineage>
</organism>
<dbReference type="InterPro" id="IPR042099">
    <property type="entry name" value="ANL_N_sf"/>
</dbReference>
<dbReference type="InParanoid" id="A0A263CY49"/>
<keyword evidence="2 7" id="KW-0436">Ligase</keyword>
<dbReference type="PANTHER" id="PTHR43272">
    <property type="entry name" value="LONG-CHAIN-FATTY-ACID--COA LIGASE"/>
    <property type="match status" value="1"/>
</dbReference>
<dbReference type="CDD" id="cd05907">
    <property type="entry name" value="VL_LC_FACS_like"/>
    <property type="match status" value="1"/>
</dbReference>
<keyword evidence="4" id="KW-0443">Lipid metabolism</keyword>
<sequence>MSSSVRSQTGMAEQATLSDLASESAATFGNAVAQRYPHDGRWVERTFAELHDAVLRVAGMLHEAGVRPGERVALLCATRAEWTVCDLAIARLGAVCVPVYPSGSDAQIGWVLRDSGAAAAIAETAAHLNRLEHLRERTPAIRVVLGVERATAHGPALAEVIDSASASGSGLPPAGTEPDLPFTIVYTSGTTGPPKGCVLSHRNVLSVVAMLRGISDAGPGDVVFAYLPLAHLFTRMLQIFCLRAGATIAYSGGDIRTVVAELAEVAPTHLPSVPAMFEKIHSLVTAQATARDPSGRELGEAVELGLRVRAARERGEPVTDRDQQRFDDAEQALFAPVRAVFGGRVRQALTGSAPIAADILRLFFACGVPVYEAYGMTESTAVISACRPGEWRPGTVGRPVPGVAVRIAADGEVCARSAGVFGGYWRDEPATTETIRDGWLHTGDLGELDEDGYLVITGRKKDLIITAAGKNLSPANLENDLRRTPWIADAVMLGDRRPHPVALIALDEDTADGLAALAGIERTGAWHTDPRLRAVLAADVERVNAQYAPAERIRDFAVVPRPFTVDSGELTPTLKVRRDVVAEHFAELVEALYSRPATDHAVAVPESPRPEEQKGIRT</sequence>
<evidence type="ECO:0000256" key="5">
    <source>
        <dbReference type="ARBA" id="ARBA00032875"/>
    </source>
</evidence>
<reference evidence="7 8" key="1">
    <citation type="submission" date="2017-07" db="EMBL/GenBank/DDBJ databases">
        <title>Amycolatopsis antarcticus sp. nov., isolated from the surface of an Antarcticus brown macroalga.</title>
        <authorList>
            <person name="Wang J."/>
            <person name="Leiva S."/>
            <person name="Huang J."/>
            <person name="Huang Y."/>
        </authorList>
    </citation>
    <scope>NUCLEOTIDE SEQUENCE [LARGE SCALE GENOMIC DNA]</scope>
    <source>
        <strain evidence="7 8">AU-G6</strain>
    </source>
</reference>